<feature type="domain" description="Integrase catalytic" evidence="4">
    <location>
        <begin position="463"/>
        <end position="626"/>
    </location>
</feature>
<dbReference type="Pfam" id="PF00665">
    <property type="entry name" value="rve"/>
    <property type="match status" value="1"/>
</dbReference>
<dbReference type="GO" id="GO:0004190">
    <property type="term" value="F:aspartic-type endopeptidase activity"/>
    <property type="evidence" value="ECO:0007669"/>
    <property type="project" value="UniProtKB-KW"/>
</dbReference>
<keyword evidence="1" id="KW-0645">Protease</keyword>
<evidence type="ECO:0000259" key="4">
    <source>
        <dbReference type="PROSITE" id="PS50994"/>
    </source>
</evidence>
<keyword evidence="1" id="KW-0064">Aspartyl protease</keyword>
<dbReference type="Pfam" id="PF22936">
    <property type="entry name" value="Pol_BBD"/>
    <property type="match status" value="1"/>
</dbReference>
<evidence type="ECO:0000256" key="2">
    <source>
        <dbReference type="SAM" id="Coils"/>
    </source>
</evidence>
<reference evidence="5 6" key="1">
    <citation type="journal article" date="2018" name="PLoS Genet.">
        <title>Population sequencing reveals clonal diversity and ancestral inbreeding in the grapevine cultivar Chardonnay.</title>
        <authorList>
            <person name="Roach M.J."/>
            <person name="Johnson D.L."/>
            <person name="Bohlmann J."/>
            <person name="van Vuuren H.J."/>
            <person name="Jones S.J."/>
            <person name="Pretorius I.S."/>
            <person name="Schmidt S.A."/>
            <person name="Borneman A.R."/>
        </authorList>
    </citation>
    <scope>NUCLEOTIDE SEQUENCE [LARGE SCALE GENOMIC DNA]</scope>
    <source>
        <strain evidence="6">cv. Chardonnay</strain>
        <tissue evidence="5">Leaf</tissue>
    </source>
</reference>
<dbReference type="InterPro" id="IPR036397">
    <property type="entry name" value="RNaseH_sf"/>
</dbReference>
<dbReference type="Pfam" id="PF07727">
    <property type="entry name" value="RVT_2"/>
    <property type="match status" value="1"/>
</dbReference>
<dbReference type="SUPFAM" id="SSF53098">
    <property type="entry name" value="Ribonuclease H-like"/>
    <property type="match status" value="1"/>
</dbReference>
<feature type="compositionally biased region" description="Low complexity" evidence="3">
    <location>
        <begin position="256"/>
        <end position="270"/>
    </location>
</feature>
<dbReference type="InterPro" id="IPR012337">
    <property type="entry name" value="RNaseH-like_sf"/>
</dbReference>
<dbReference type="InterPro" id="IPR001584">
    <property type="entry name" value="Integrase_cat-core"/>
</dbReference>
<dbReference type="Proteomes" id="UP000288805">
    <property type="component" value="Unassembled WGS sequence"/>
</dbReference>
<dbReference type="CDD" id="cd09272">
    <property type="entry name" value="RNase_HI_RT_Ty1"/>
    <property type="match status" value="1"/>
</dbReference>
<dbReference type="InterPro" id="IPR043502">
    <property type="entry name" value="DNA/RNA_pol_sf"/>
</dbReference>
<dbReference type="PANTHER" id="PTHR11439:SF455">
    <property type="entry name" value="RLK (RECEPTOR-LIKE PROTEIN KINASE) 8, PUTATIVE-RELATED"/>
    <property type="match status" value="1"/>
</dbReference>
<dbReference type="InterPro" id="IPR054722">
    <property type="entry name" value="PolX-like_BBD"/>
</dbReference>
<evidence type="ECO:0000313" key="6">
    <source>
        <dbReference type="Proteomes" id="UP000288805"/>
    </source>
</evidence>
<feature type="coiled-coil region" evidence="2">
    <location>
        <begin position="1209"/>
        <end position="1236"/>
    </location>
</feature>
<evidence type="ECO:0000313" key="5">
    <source>
        <dbReference type="EMBL" id="RVX12711.1"/>
    </source>
</evidence>
<dbReference type="InterPro" id="IPR013103">
    <property type="entry name" value="RVT_2"/>
</dbReference>
<gene>
    <name evidence="5" type="primary">RE1_3335</name>
    <name evidence="5" type="ORF">CK203_011774</name>
</gene>
<evidence type="ECO:0000256" key="1">
    <source>
        <dbReference type="ARBA" id="ARBA00022750"/>
    </source>
</evidence>
<protein>
    <submittedName>
        <fullName evidence="5">Retrovirus-related Pol polyprotein from transposon RE1</fullName>
    </submittedName>
</protein>
<dbReference type="SUPFAM" id="SSF56672">
    <property type="entry name" value="DNA/RNA polymerases"/>
    <property type="match status" value="1"/>
</dbReference>
<proteinExistence type="predicted"/>
<accession>A0A438JUQ9</accession>
<comment type="caution">
    <text evidence="5">The sequence shown here is derived from an EMBL/GenBank/DDBJ whole genome shotgun (WGS) entry which is preliminary data.</text>
</comment>
<dbReference type="Gene3D" id="3.30.420.10">
    <property type="entry name" value="Ribonuclease H-like superfamily/Ribonuclease H"/>
    <property type="match status" value="1"/>
</dbReference>
<feature type="region of interest" description="Disordered" evidence="3">
    <location>
        <begin position="241"/>
        <end position="273"/>
    </location>
</feature>
<dbReference type="EMBL" id="QGNW01000027">
    <property type="protein sequence ID" value="RVX12711.1"/>
    <property type="molecule type" value="Genomic_DNA"/>
</dbReference>
<evidence type="ECO:0000256" key="3">
    <source>
        <dbReference type="SAM" id="MobiDB-lite"/>
    </source>
</evidence>
<feature type="compositionally biased region" description="Polar residues" evidence="3">
    <location>
        <begin position="241"/>
        <end position="255"/>
    </location>
</feature>
<keyword evidence="2" id="KW-0175">Coiled coil</keyword>
<dbReference type="PANTHER" id="PTHR11439">
    <property type="entry name" value="GAG-POL-RELATED RETROTRANSPOSON"/>
    <property type="match status" value="1"/>
</dbReference>
<dbReference type="GO" id="GO:0003676">
    <property type="term" value="F:nucleic acid binding"/>
    <property type="evidence" value="ECO:0007669"/>
    <property type="project" value="InterPro"/>
</dbReference>
<organism evidence="5 6">
    <name type="scientific">Vitis vinifera</name>
    <name type="common">Grape</name>
    <dbReference type="NCBI Taxonomy" id="29760"/>
    <lineage>
        <taxon>Eukaryota</taxon>
        <taxon>Viridiplantae</taxon>
        <taxon>Streptophyta</taxon>
        <taxon>Embryophyta</taxon>
        <taxon>Tracheophyta</taxon>
        <taxon>Spermatophyta</taxon>
        <taxon>Magnoliopsida</taxon>
        <taxon>eudicotyledons</taxon>
        <taxon>Gunneridae</taxon>
        <taxon>Pentapetalae</taxon>
        <taxon>rosids</taxon>
        <taxon>Vitales</taxon>
        <taxon>Vitaceae</taxon>
        <taxon>Viteae</taxon>
        <taxon>Vitis</taxon>
    </lineage>
</organism>
<dbReference type="PROSITE" id="PS50994">
    <property type="entry name" value="INTEGRASE"/>
    <property type="match status" value="1"/>
</dbReference>
<keyword evidence="1" id="KW-0378">Hydrolase</keyword>
<dbReference type="Pfam" id="PF14223">
    <property type="entry name" value="Retrotran_gag_2"/>
    <property type="match status" value="1"/>
</dbReference>
<dbReference type="GO" id="GO:0015074">
    <property type="term" value="P:DNA integration"/>
    <property type="evidence" value="ECO:0007669"/>
    <property type="project" value="InterPro"/>
</dbReference>
<name>A0A438JUQ9_VITVI</name>
<sequence length="1294" mass="145137">MMSSTQSSGLQAGTLPSSTGATQTMQMLNHALPIKLDRNNYILWRTQMENVVFANGFEDHIEGLKICPPQKTSSGETNPDFVMWRRFDRMILSWIYSSLTPEIMGQIVGYQSSHAAWFALERIFSASSRARVMQLRLEFQTTRKGSLTMMEYILKLKSLADNLAAIGEPVTDRDQILQLLGGLGADYNSIVASLTAREDEMSLHSVHSILLTHEQRLSFQNSIAEDNVISANLATPQYQHFNNKRSSGQNRQSGFNTRRGTNGGRSQSSQHRPQCQLCGKFGHTVVRCYHRFDINFQGYNPNMDTVQTNKPNAKNQVQAMMASPSTISDEAWFFDTGATHHLSQSIDPLSDVQPYMGNDKVIVGNGKHLRILHTSTTFFPSSSKTFQLRQVLHVPDIATNLISVSQFCADNNTFFEFHPRFFFVKDQVTKKILLQGSLEHGLYRFPARFVPSPAAFVSSSYDRASHPLALLHADLWGPASIPSTTGARYFILFVDDFSRFSWIYPLHSKDQALSVFIKFKSLVENQFNSRIQCLRSDNGGEFKAFSSYLATHGIKSQFSCPYTPEQNGRAERKLRHIIETGLALLATASLPFKHVVFHETVFPFQSTPDQSSSVVTIPTPAFLPCSSPPVSSLPSMVTRAKNGISKKKVYFSSHISEPTTFTQAVKDSNWVLAMEKEFSALQRNNTWHLVPPPSNGNIIGCKWVYKLKYKPDGTVDRYKARLVAQGFTQTLGLDYFETFSPVVKASIIRIILAVALSFNWSVHQLDVQNAFLHGDLEEHVFMQQPPGFINSQYPFHVCKLNKALYGLKQAPRAWYNKLSTSLLGWGFQASRADSSMFIHHSTHDVLILLIYVDDILVTGSSSAQVSSFITRLNSSFALRDLGYVNYFLGIEVVRSGTLFHLSQHKYTQDLLSRTAMLDSKPATTPGLLGQTLSHLDGEPFSDATLYRSTVGALQYLTLTRPDISFAVNKACQFMATPTTTHWLAVKRILRYLKGTLSYGIQMQQSTSLDIHGYTDADWASCPDDRRSTGGYGIFLGPNLVSWSSNKQKVVSRSSAESEYRALASATSEMIWIQYVLQELCLSSSSPPLLWCDNKSAAHLAANPVFHARTKHIEMDLHFIRDHVLRKQLVIQYLPSAEQVADIFTKHISSSQFLSFRTKLSVVPSPVSLRGDDRRYLADQQESNCPGSAATNRDQVQQTEVSCNKQKPVKNVLKKEAVSLETQNSKLSERCKGLETALQVETLEHEARHSVLETGNAVPAARINRYVPGSELVSSIGSFFERHQSFQIRTRRSVE</sequence>